<dbReference type="PANTHER" id="PTHR43434:SF1">
    <property type="entry name" value="PHOSPHOGLYCOLATE PHOSPHATASE"/>
    <property type="match status" value="1"/>
</dbReference>
<dbReference type="Pfam" id="PF00702">
    <property type="entry name" value="Hydrolase"/>
    <property type="match status" value="1"/>
</dbReference>
<evidence type="ECO:0000313" key="1">
    <source>
        <dbReference type="EMBL" id="GLV13239.1"/>
    </source>
</evidence>
<dbReference type="EMBL" id="FNOJ01000002">
    <property type="protein sequence ID" value="SDW12554.1"/>
    <property type="molecule type" value="Genomic_DNA"/>
</dbReference>
<name>A0A1H2R103_9BACL</name>
<dbReference type="PROSITE" id="PS01228">
    <property type="entry name" value="COF_1"/>
    <property type="match status" value="1"/>
</dbReference>
<organism evidence="2 3">
    <name type="scientific">Alicyclobacillus hesperidum</name>
    <dbReference type="NCBI Taxonomy" id="89784"/>
    <lineage>
        <taxon>Bacteria</taxon>
        <taxon>Bacillati</taxon>
        <taxon>Bacillota</taxon>
        <taxon>Bacilli</taxon>
        <taxon>Bacillales</taxon>
        <taxon>Alicyclobacillaceae</taxon>
        <taxon>Alicyclobacillus</taxon>
    </lineage>
</organism>
<dbReference type="GO" id="GO:0006281">
    <property type="term" value="P:DNA repair"/>
    <property type="evidence" value="ECO:0007669"/>
    <property type="project" value="TreeGrafter"/>
</dbReference>
<dbReference type="PANTHER" id="PTHR43434">
    <property type="entry name" value="PHOSPHOGLYCOLATE PHOSPHATASE"/>
    <property type="match status" value="1"/>
</dbReference>
<reference evidence="2" key="1">
    <citation type="submission" date="2016-10" db="EMBL/GenBank/DDBJ databases">
        <authorList>
            <person name="de Groot N.N."/>
        </authorList>
    </citation>
    <scope>NUCLEOTIDE SEQUENCE [LARGE SCALE GENOMIC DNA]</scope>
    <source>
        <strain evidence="2">DSM 12489</strain>
    </source>
</reference>
<reference evidence="3" key="2">
    <citation type="submission" date="2016-10" db="EMBL/GenBank/DDBJ databases">
        <authorList>
            <person name="Varghese N."/>
        </authorList>
    </citation>
    <scope>NUCLEOTIDE SEQUENCE [LARGE SCALE GENOMIC DNA]</scope>
    <source>
        <strain evidence="3">DSM 12489</strain>
    </source>
</reference>
<gene>
    <name evidence="1" type="ORF">Heshes_09230</name>
    <name evidence="2" type="ORF">SAMN04489725_102107</name>
</gene>
<reference evidence="1" key="3">
    <citation type="submission" date="2023-02" db="EMBL/GenBank/DDBJ databases">
        <title>Proposal of a novel subspecies: Alicyclobacillus hesperidum subspecies aegle.</title>
        <authorList>
            <person name="Goto K."/>
            <person name="Fujii T."/>
            <person name="Yasui K."/>
            <person name="Mochida K."/>
            <person name="Kato-Tanaka Y."/>
            <person name="Morohoshi S."/>
            <person name="An S.Y."/>
            <person name="Kasai H."/>
            <person name="Yokota A."/>
        </authorList>
    </citation>
    <scope>NUCLEOTIDE SEQUENCE</scope>
    <source>
        <strain evidence="1">DSM 12766</strain>
    </source>
</reference>
<accession>A0A1H2R103</accession>
<dbReference type="InterPro" id="IPR036412">
    <property type="entry name" value="HAD-like_sf"/>
</dbReference>
<protein>
    <submittedName>
        <fullName evidence="2">FMN phosphatase YigB, HAD superfamily</fullName>
    </submittedName>
</protein>
<evidence type="ECO:0000313" key="3">
    <source>
        <dbReference type="Proteomes" id="UP000182589"/>
    </source>
</evidence>
<keyword evidence="3" id="KW-1185">Reference proteome</keyword>
<evidence type="ECO:0000313" key="2">
    <source>
        <dbReference type="EMBL" id="SDW12554.1"/>
    </source>
</evidence>
<dbReference type="Proteomes" id="UP001157137">
    <property type="component" value="Unassembled WGS sequence"/>
</dbReference>
<dbReference type="InterPro" id="IPR023214">
    <property type="entry name" value="HAD_sf"/>
</dbReference>
<dbReference type="RefSeq" id="WP_074691438.1">
    <property type="nucleotide sequence ID" value="NZ_BSRA01000004.1"/>
</dbReference>
<dbReference type="InterPro" id="IPR050155">
    <property type="entry name" value="HAD-like_hydrolase_sf"/>
</dbReference>
<dbReference type="EMBL" id="BSRA01000004">
    <property type="protein sequence ID" value="GLV13239.1"/>
    <property type="molecule type" value="Genomic_DNA"/>
</dbReference>
<dbReference type="Proteomes" id="UP000182589">
    <property type="component" value="Unassembled WGS sequence"/>
</dbReference>
<dbReference type="AlphaFoldDB" id="A0A1H2R103"/>
<dbReference type="SFLD" id="SFLDS00003">
    <property type="entry name" value="Haloacid_Dehalogenase"/>
    <property type="match status" value="1"/>
</dbReference>
<sequence>MNQDAYTRLANCNLFIFDLDGTVYAETDHFEHYLQQLARFVGDEAREAFLREAQESLAEQGGRFYGQAFTRLTGEPVAVEDEPSEQHLHVDDPWGVLQAVAARHGVSVTDRDKAFLRTRDFMAGPFPMTPLAGLRDAMLALRSEGRHVVLATNSPEPDSRAILRKLELEDVLEDYVFQARKPYRTAEHFSRWLAHYDIPPEQAVSVGDHYRNEMRPAIRLGMNTIYIDRYIGQPRADVTVQLRHPGELADILRRSLRSGAEE</sequence>
<dbReference type="Gene3D" id="3.40.50.1000">
    <property type="entry name" value="HAD superfamily/HAD-like"/>
    <property type="match status" value="1"/>
</dbReference>
<dbReference type="SUPFAM" id="SSF56784">
    <property type="entry name" value="HAD-like"/>
    <property type="match status" value="1"/>
</dbReference>
<proteinExistence type="predicted"/>
<dbReference type="STRING" id="89784.SAMN04489725_102107"/>
<dbReference type="SFLD" id="SFLDG01129">
    <property type="entry name" value="C1.5:_HAD__Beta-PGM__Phosphata"/>
    <property type="match status" value="1"/>
</dbReference>
<dbReference type="GO" id="GO:0008967">
    <property type="term" value="F:phosphoglycolate phosphatase activity"/>
    <property type="evidence" value="ECO:0007669"/>
    <property type="project" value="TreeGrafter"/>
</dbReference>